<dbReference type="PRINTS" id="PR00420">
    <property type="entry name" value="RNGMNOXGNASE"/>
</dbReference>
<keyword evidence="9" id="KW-1185">Reference proteome</keyword>
<sequence length="658" mass="73246">MAPTPVALPISSTASILPSPESPIDASTPVQEIPVLIVGAGPVGLLEAVLLSKMGIRIRIIDREPHISPFSRAQGTLPRTLELLAMIGDGFIDKLFAQGKPLQEASFYYGSRPRCTIPLVPSGVSRYEQPLFMEQERLSKVLAKELEDMGVPIEFGWELVDTEVVESAEDTHVKTVIRQSVAPEGEEQEIRVIRSEYLIAADGGRSTVRHKVNIMFPGRTLPHKNVMLDGIIDTDLELKDAMSIIGVNQKTLLFFAMSDNIYRVVLEMEDFSPDEDLDKINRELTIEDFERHVRECLHPGTKFNVIETQWLTCIRFNERRAERYIHKDRIFLAGDSAHVHSPAGGQGMNTGLLDAYNLAWKLALVLNKLAPPCLLQSYQEERVPMADRAIALSSMLLAGNSDKGVVRHYFKMLLLMVAPLLVYINPTVIPRMVNMLDIRYPVNIINLPHKTQAQPKDEIHQVGARAPDGPLLLVRPFSVSEDIFSADNDAATSPKEQRVYVQELTVGVGRFHILVLVGNSLSDLTSFKTREAELAQHIQEHLLQWCTRWHYTLSPDDKDSQLFKIHTIATGITSESHGNGLLAQRAQGNGRLFWDNSAEVHASYGVPAQAKACRSADDMEQQGAIVVIRPDSYIGFRVLGVGKGAWADVSDYFQTVLA</sequence>
<evidence type="ECO:0000259" key="6">
    <source>
        <dbReference type="Pfam" id="PF01494"/>
    </source>
</evidence>
<comment type="cofactor">
    <cofactor evidence="1">
        <name>FAD</name>
        <dbReference type="ChEBI" id="CHEBI:57692"/>
    </cofactor>
</comment>
<dbReference type="PANTHER" id="PTHR43004:SF19">
    <property type="entry name" value="BINDING MONOOXYGENASE, PUTATIVE (JCVI)-RELATED"/>
    <property type="match status" value="1"/>
</dbReference>
<dbReference type="PANTHER" id="PTHR43004">
    <property type="entry name" value="TRK SYSTEM POTASSIUM UPTAKE PROTEIN"/>
    <property type="match status" value="1"/>
</dbReference>
<keyword evidence="5" id="KW-0560">Oxidoreductase</keyword>
<dbReference type="InterPro" id="IPR002938">
    <property type="entry name" value="FAD-bd"/>
</dbReference>
<protein>
    <recommendedName>
        <fullName evidence="10">FAD-binding domain-containing protein</fullName>
    </recommendedName>
</protein>
<dbReference type="Gene3D" id="3.50.50.60">
    <property type="entry name" value="FAD/NAD(P)-binding domain"/>
    <property type="match status" value="1"/>
</dbReference>
<dbReference type="SUPFAM" id="SSF52833">
    <property type="entry name" value="Thioredoxin-like"/>
    <property type="match status" value="1"/>
</dbReference>
<dbReference type="Proteomes" id="UP000696485">
    <property type="component" value="Unassembled WGS sequence"/>
</dbReference>
<dbReference type="AlphaFoldDB" id="A0A9P5SRS4"/>
<dbReference type="EMBL" id="JAAAUY010000061">
    <property type="protein sequence ID" value="KAF9336409.1"/>
    <property type="molecule type" value="Genomic_DNA"/>
</dbReference>
<organism evidence="8 9">
    <name type="scientific">Podila minutissima</name>
    <dbReference type="NCBI Taxonomy" id="64525"/>
    <lineage>
        <taxon>Eukaryota</taxon>
        <taxon>Fungi</taxon>
        <taxon>Fungi incertae sedis</taxon>
        <taxon>Mucoromycota</taxon>
        <taxon>Mortierellomycotina</taxon>
        <taxon>Mortierellomycetes</taxon>
        <taxon>Mortierellales</taxon>
        <taxon>Mortierellaceae</taxon>
        <taxon>Podila</taxon>
    </lineage>
</organism>
<accession>A0A9P5SRS4</accession>
<feature type="domain" description="FAD-binding" evidence="6">
    <location>
        <begin position="33"/>
        <end position="391"/>
    </location>
</feature>
<dbReference type="GO" id="GO:0071949">
    <property type="term" value="F:FAD binding"/>
    <property type="evidence" value="ECO:0007669"/>
    <property type="project" value="InterPro"/>
</dbReference>
<dbReference type="GO" id="GO:0016709">
    <property type="term" value="F:oxidoreductase activity, acting on paired donors, with incorporation or reduction of molecular oxygen, NAD(P)H as one donor, and incorporation of one atom of oxygen"/>
    <property type="evidence" value="ECO:0007669"/>
    <property type="project" value="UniProtKB-ARBA"/>
</dbReference>
<dbReference type="SUPFAM" id="SSF51905">
    <property type="entry name" value="FAD/NAD(P)-binding domain"/>
    <property type="match status" value="1"/>
</dbReference>
<comment type="caution">
    <text evidence="8">The sequence shown here is derived from an EMBL/GenBank/DDBJ whole genome shotgun (WGS) entry which is preliminary data.</text>
</comment>
<dbReference type="InterPro" id="IPR050641">
    <property type="entry name" value="RIFMO-like"/>
</dbReference>
<evidence type="ECO:0008006" key="10">
    <source>
        <dbReference type="Google" id="ProtNLM"/>
    </source>
</evidence>
<dbReference type="Pfam" id="PF07976">
    <property type="entry name" value="Phe_hydrox_dim"/>
    <property type="match status" value="1"/>
</dbReference>
<dbReference type="InterPro" id="IPR036188">
    <property type="entry name" value="FAD/NAD-bd_sf"/>
</dbReference>
<name>A0A9P5SRS4_9FUNG</name>
<dbReference type="Pfam" id="PF01494">
    <property type="entry name" value="FAD_binding_3"/>
    <property type="match status" value="1"/>
</dbReference>
<evidence type="ECO:0000256" key="1">
    <source>
        <dbReference type="ARBA" id="ARBA00001974"/>
    </source>
</evidence>
<reference evidence="8" key="1">
    <citation type="journal article" date="2020" name="Fungal Divers.">
        <title>Resolving the Mortierellaceae phylogeny through synthesis of multi-gene phylogenetics and phylogenomics.</title>
        <authorList>
            <person name="Vandepol N."/>
            <person name="Liber J."/>
            <person name="Desiro A."/>
            <person name="Na H."/>
            <person name="Kennedy M."/>
            <person name="Barry K."/>
            <person name="Grigoriev I.V."/>
            <person name="Miller A.N."/>
            <person name="O'Donnell K."/>
            <person name="Stajich J.E."/>
            <person name="Bonito G."/>
        </authorList>
    </citation>
    <scope>NUCLEOTIDE SEQUENCE</scope>
    <source>
        <strain evidence="8">NVP1</strain>
    </source>
</reference>
<dbReference type="Gene3D" id="3.40.30.20">
    <property type="match status" value="1"/>
</dbReference>
<keyword evidence="3" id="KW-0285">Flavoprotein</keyword>
<evidence type="ECO:0000259" key="7">
    <source>
        <dbReference type="Pfam" id="PF07976"/>
    </source>
</evidence>
<evidence type="ECO:0000256" key="5">
    <source>
        <dbReference type="ARBA" id="ARBA00023002"/>
    </source>
</evidence>
<comment type="similarity">
    <text evidence="2">Belongs to the PheA/TfdB FAD monooxygenase family.</text>
</comment>
<dbReference type="InterPro" id="IPR012941">
    <property type="entry name" value="Phe_hydrox_C_dim_dom"/>
</dbReference>
<dbReference type="InterPro" id="IPR038220">
    <property type="entry name" value="PHOX_C_sf"/>
</dbReference>
<evidence type="ECO:0000313" key="9">
    <source>
        <dbReference type="Proteomes" id="UP000696485"/>
    </source>
</evidence>
<evidence type="ECO:0000256" key="3">
    <source>
        <dbReference type="ARBA" id="ARBA00022630"/>
    </source>
</evidence>
<evidence type="ECO:0000256" key="2">
    <source>
        <dbReference type="ARBA" id="ARBA00007801"/>
    </source>
</evidence>
<proteinExistence type="inferred from homology"/>
<dbReference type="InterPro" id="IPR036249">
    <property type="entry name" value="Thioredoxin-like_sf"/>
</dbReference>
<evidence type="ECO:0000313" key="8">
    <source>
        <dbReference type="EMBL" id="KAF9336409.1"/>
    </source>
</evidence>
<evidence type="ECO:0000256" key="4">
    <source>
        <dbReference type="ARBA" id="ARBA00022827"/>
    </source>
</evidence>
<keyword evidence="4" id="KW-0274">FAD</keyword>
<dbReference type="Gene3D" id="3.30.70.2450">
    <property type="match status" value="1"/>
</dbReference>
<feature type="domain" description="Phenol hydroxylase-like C-terminal dimerisation" evidence="7">
    <location>
        <begin position="503"/>
        <end position="657"/>
    </location>
</feature>
<gene>
    <name evidence="8" type="ORF">BG006_008816</name>
</gene>